<evidence type="ECO:0000313" key="2">
    <source>
        <dbReference type="EnsemblMetazoa" id="XP_799874"/>
    </source>
</evidence>
<dbReference type="InterPro" id="IPR000956">
    <property type="entry name" value="Stathmin_fam"/>
</dbReference>
<dbReference type="SUPFAM" id="SSF101494">
    <property type="entry name" value="Stathmin"/>
    <property type="match status" value="1"/>
</dbReference>
<organism evidence="2 3">
    <name type="scientific">Strongylocentrotus purpuratus</name>
    <name type="common">Purple sea urchin</name>
    <dbReference type="NCBI Taxonomy" id="7668"/>
    <lineage>
        <taxon>Eukaryota</taxon>
        <taxon>Metazoa</taxon>
        <taxon>Echinodermata</taxon>
        <taxon>Eleutherozoa</taxon>
        <taxon>Echinozoa</taxon>
        <taxon>Echinoidea</taxon>
        <taxon>Euechinoidea</taxon>
        <taxon>Echinacea</taxon>
        <taxon>Camarodonta</taxon>
        <taxon>Echinidea</taxon>
        <taxon>Strongylocentrotidae</taxon>
        <taxon>Strongylocentrotus</taxon>
    </lineage>
</organism>
<accession>A0A7M7RFP4</accession>
<evidence type="ECO:0000313" key="3">
    <source>
        <dbReference type="Proteomes" id="UP000007110"/>
    </source>
</evidence>
<dbReference type="GO" id="GO:0031110">
    <property type="term" value="P:regulation of microtubule polymerization or depolymerization"/>
    <property type="evidence" value="ECO:0007669"/>
    <property type="project" value="InterPro"/>
</dbReference>
<evidence type="ECO:0000256" key="1">
    <source>
        <dbReference type="SAM" id="MobiDB-lite"/>
    </source>
</evidence>
<feature type="compositionally biased region" description="Basic and acidic residues" evidence="1">
    <location>
        <begin position="97"/>
        <end position="108"/>
    </location>
</feature>
<dbReference type="InterPro" id="IPR036002">
    <property type="entry name" value="Stathmin_sf"/>
</dbReference>
<reference evidence="3" key="1">
    <citation type="submission" date="2015-02" db="EMBL/GenBank/DDBJ databases">
        <title>Genome sequencing for Strongylocentrotus purpuratus.</title>
        <authorList>
            <person name="Murali S."/>
            <person name="Liu Y."/>
            <person name="Vee V."/>
            <person name="English A."/>
            <person name="Wang M."/>
            <person name="Skinner E."/>
            <person name="Han Y."/>
            <person name="Muzny D.M."/>
            <person name="Worley K.C."/>
            <person name="Gibbs R.A."/>
        </authorList>
    </citation>
    <scope>NUCLEOTIDE SEQUENCE</scope>
</reference>
<dbReference type="AlphaFoldDB" id="A0A7M7RFP4"/>
<dbReference type="KEGG" id="spu:576051"/>
<keyword evidence="3" id="KW-1185">Reference proteome</keyword>
<feature type="compositionally biased region" description="Basic and acidic residues" evidence="1">
    <location>
        <begin position="54"/>
        <end position="72"/>
    </location>
</feature>
<protein>
    <submittedName>
        <fullName evidence="2">Uncharacterized protein</fullName>
    </submittedName>
</protein>
<dbReference type="EnsemblMetazoa" id="XM_794781">
    <property type="protein sequence ID" value="XP_799874"/>
    <property type="gene ID" value="LOC576051"/>
</dbReference>
<reference evidence="2" key="2">
    <citation type="submission" date="2021-01" db="UniProtKB">
        <authorList>
            <consortium name="EnsemblMetazoa"/>
        </authorList>
    </citation>
    <scope>IDENTIFICATION</scope>
</reference>
<feature type="region of interest" description="Disordered" evidence="1">
    <location>
        <begin position="51"/>
        <end position="72"/>
    </location>
</feature>
<dbReference type="InParanoid" id="A0A7M7RFP4"/>
<proteinExistence type="predicted"/>
<name>A0A7M7RFP4_STRPU</name>
<dbReference type="Pfam" id="PF00836">
    <property type="entry name" value="Stathmin"/>
    <property type="match status" value="1"/>
</dbReference>
<dbReference type="RefSeq" id="XP_799874.2">
    <property type="nucleotide sequence ID" value="XM_794781.5"/>
</dbReference>
<dbReference type="Proteomes" id="UP000007110">
    <property type="component" value="Unassembled WGS sequence"/>
</dbReference>
<dbReference type="GeneID" id="576051"/>
<sequence length="119" mass="13588">MAVAMGDVPQPSVTFDIALDASGPSLVMPFSPAVPDKFAERLNRRKKTYTTEQLEEKLKGAERRRKEQETARLDRIHERQQHCRTMASKMALLMDQDAKRHGAREPKTFPRCPADKLPQ</sequence>
<feature type="region of interest" description="Disordered" evidence="1">
    <location>
        <begin position="97"/>
        <end position="119"/>
    </location>
</feature>